<feature type="compositionally biased region" description="Basic and acidic residues" evidence="1">
    <location>
        <begin position="23"/>
        <end position="38"/>
    </location>
</feature>
<evidence type="ECO:0000313" key="2">
    <source>
        <dbReference type="EMBL" id="KAF0913206.1"/>
    </source>
</evidence>
<accession>A0A6G1DL95</accession>
<protein>
    <submittedName>
        <fullName evidence="2">Uncharacterized protein</fullName>
    </submittedName>
</protein>
<feature type="region of interest" description="Disordered" evidence="1">
    <location>
        <begin position="1"/>
        <end position="63"/>
    </location>
</feature>
<dbReference type="AlphaFoldDB" id="A0A6G1DL95"/>
<evidence type="ECO:0000313" key="3">
    <source>
        <dbReference type="Proteomes" id="UP000479710"/>
    </source>
</evidence>
<gene>
    <name evidence="2" type="ORF">E2562_020369</name>
</gene>
<comment type="caution">
    <text evidence="2">The sequence shown here is derived from an EMBL/GenBank/DDBJ whole genome shotgun (WGS) entry which is preliminary data.</text>
</comment>
<dbReference type="Proteomes" id="UP000479710">
    <property type="component" value="Unassembled WGS sequence"/>
</dbReference>
<evidence type="ECO:0000256" key="1">
    <source>
        <dbReference type="SAM" id="MobiDB-lite"/>
    </source>
</evidence>
<keyword evidence="3" id="KW-1185">Reference proteome</keyword>
<reference evidence="2 3" key="1">
    <citation type="submission" date="2019-11" db="EMBL/GenBank/DDBJ databases">
        <title>Whole genome sequence of Oryza granulata.</title>
        <authorList>
            <person name="Li W."/>
        </authorList>
    </citation>
    <scope>NUCLEOTIDE SEQUENCE [LARGE SCALE GENOMIC DNA]</scope>
    <source>
        <strain evidence="3">cv. Menghai</strain>
        <tissue evidence="2">Leaf</tissue>
    </source>
</reference>
<name>A0A6G1DL95_9ORYZ</name>
<sequence>MKRLRFPFLRGSGGGAWRAGGYRLERPEPPRPRCSDRRRPPRPAAAEAATLFSQTPPPRQQRTEIGITSQSFKAVLAAAPWRKEGSGSALERVEAAWHRGRCSRGPERELVVHRS</sequence>
<proteinExistence type="predicted"/>
<dbReference type="EMBL" id="SPHZ02000006">
    <property type="protein sequence ID" value="KAF0913206.1"/>
    <property type="molecule type" value="Genomic_DNA"/>
</dbReference>
<organism evidence="2 3">
    <name type="scientific">Oryza meyeriana var. granulata</name>
    <dbReference type="NCBI Taxonomy" id="110450"/>
    <lineage>
        <taxon>Eukaryota</taxon>
        <taxon>Viridiplantae</taxon>
        <taxon>Streptophyta</taxon>
        <taxon>Embryophyta</taxon>
        <taxon>Tracheophyta</taxon>
        <taxon>Spermatophyta</taxon>
        <taxon>Magnoliopsida</taxon>
        <taxon>Liliopsida</taxon>
        <taxon>Poales</taxon>
        <taxon>Poaceae</taxon>
        <taxon>BOP clade</taxon>
        <taxon>Oryzoideae</taxon>
        <taxon>Oryzeae</taxon>
        <taxon>Oryzinae</taxon>
        <taxon>Oryza</taxon>
        <taxon>Oryza meyeriana</taxon>
    </lineage>
</organism>